<dbReference type="EMBL" id="JABMKV010000002">
    <property type="protein sequence ID" value="NQX31549.1"/>
    <property type="molecule type" value="Genomic_DNA"/>
</dbReference>
<evidence type="ECO:0000256" key="1">
    <source>
        <dbReference type="ARBA" id="ARBA00004196"/>
    </source>
</evidence>
<dbReference type="Pfam" id="PF08534">
    <property type="entry name" value="Redoxin"/>
    <property type="match status" value="1"/>
</dbReference>
<keyword evidence="6" id="KW-1185">Reference proteome</keyword>
<organism evidence="5 6">
    <name type="scientific">Pedobacter boryungensis</name>
    <dbReference type="NCBI Taxonomy" id="869962"/>
    <lineage>
        <taxon>Bacteria</taxon>
        <taxon>Pseudomonadati</taxon>
        <taxon>Bacteroidota</taxon>
        <taxon>Sphingobacteriia</taxon>
        <taxon>Sphingobacteriales</taxon>
        <taxon>Sphingobacteriaceae</taxon>
        <taxon>Pedobacter</taxon>
    </lineage>
</organism>
<keyword evidence="3" id="KW-0676">Redox-active center</keyword>
<proteinExistence type="predicted"/>
<dbReference type="PANTHER" id="PTHR42852">
    <property type="entry name" value="THIOL:DISULFIDE INTERCHANGE PROTEIN DSBE"/>
    <property type="match status" value="1"/>
</dbReference>
<evidence type="ECO:0000313" key="6">
    <source>
        <dbReference type="Proteomes" id="UP000762110"/>
    </source>
</evidence>
<accession>A0ABX2DEI9</accession>
<dbReference type="PROSITE" id="PS51352">
    <property type="entry name" value="THIOREDOXIN_2"/>
    <property type="match status" value="1"/>
</dbReference>
<dbReference type="Gene3D" id="3.40.30.10">
    <property type="entry name" value="Glutaredoxin"/>
    <property type="match status" value="1"/>
</dbReference>
<feature type="domain" description="Thioredoxin" evidence="4">
    <location>
        <begin position="58"/>
        <end position="198"/>
    </location>
</feature>
<comment type="caution">
    <text evidence="5">The sequence shown here is derived from an EMBL/GenBank/DDBJ whole genome shotgun (WGS) entry which is preliminary data.</text>
</comment>
<evidence type="ECO:0000256" key="3">
    <source>
        <dbReference type="ARBA" id="ARBA00023284"/>
    </source>
</evidence>
<dbReference type="InterPro" id="IPR036249">
    <property type="entry name" value="Thioredoxin-like_sf"/>
</dbReference>
<evidence type="ECO:0000256" key="2">
    <source>
        <dbReference type="ARBA" id="ARBA00022748"/>
    </source>
</evidence>
<sequence length="201" mass="22627">MVNNKRSFKQKLTRKNIFNGLFIALILLLLFVPAAKAFMLQGLMEIGLFKPNLTEKSSTSTTDLASIKFKNADGKIVSLADLNGKIIFLNFWATWCPPCLAEMPSVNKLYEQYKNDPEVVFLLVDADSDFAKAQAYMDRKKYKLPVYNFASNLPKSIFKGSLPTTIVFDKKGRVSFNGEGAADYNSPKFITFINQLKALKN</sequence>
<evidence type="ECO:0000259" key="4">
    <source>
        <dbReference type="PROSITE" id="PS51352"/>
    </source>
</evidence>
<dbReference type="PANTHER" id="PTHR42852:SF17">
    <property type="entry name" value="THIOREDOXIN-LIKE PROTEIN HI_1115"/>
    <property type="match status" value="1"/>
</dbReference>
<evidence type="ECO:0000313" key="5">
    <source>
        <dbReference type="EMBL" id="NQX31549.1"/>
    </source>
</evidence>
<dbReference type="InterPro" id="IPR013740">
    <property type="entry name" value="Redoxin"/>
</dbReference>
<dbReference type="PROSITE" id="PS00194">
    <property type="entry name" value="THIOREDOXIN_1"/>
    <property type="match status" value="1"/>
</dbReference>
<dbReference type="CDD" id="cd02966">
    <property type="entry name" value="TlpA_like_family"/>
    <property type="match status" value="1"/>
</dbReference>
<dbReference type="InterPro" id="IPR017937">
    <property type="entry name" value="Thioredoxin_CS"/>
</dbReference>
<dbReference type="InterPro" id="IPR050553">
    <property type="entry name" value="Thioredoxin_ResA/DsbE_sf"/>
</dbReference>
<protein>
    <submittedName>
        <fullName evidence="5">TlpA family protein disulfide reductase</fullName>
    </submittedName>
</protein>
<comment type="subcellular location">
    <subcellularLocation>
        <location evidence="1">Cell envelope</location>
    </subcellularLocation>
</comment>
<keyword evidence="2" id="KW-0201">Cytochrome c-type biogenesis</keyword>
<name>A0ABX2DEI9_9SPHI</name>
<gene>
    <name evidence="5" type="ORF">HQN85_07425</name>
</gene>
<reference evidence="5 6" key="1">
    <citation type="submission" date="2020-05" db="EMBL/GenBank/DDBJ databases">
        <title>Description of Pedobacter foliorum sp. nov.</title>
        <authorList>
            <person name="Qi S."/>
            <person name="Carlier A."/>
            <person name="Cnockaert M."/>
            <person name="Vandamme P."/>
        </authorList>
    </citation>
    <scope>NUCLEOTIDE SEQUENCE [LARGE SCALE GENOMIC DNA]</scope>
    <source>
        <strain evidence="5 6">LMG 31300</strain>
    </source>
</reference>
<dbReference type="InterPro" id="IPR013766">
    <property type="entry name" value="Thioredoxin_domain"/>
</dbReference>
<dbReference type="SUPFAM" id="SSF52833">
    <property type="entry name" value="Thioredoxin-like"/>
    <property type="match status" value="1"/>
</dbReference>
<dbReference type="Proteomes" id="UP000762110">
    <property type="component" value="Unassembled WGS sequence"/>
</dbReference>